<accession>A0ACC2IX75</accession>
<proteinExistence type="predicted"/>
<evidence type="ECO:0000313" key="1">
    <source>
        <dbReference type="EMBL" id="KAJ8119825.1"/>
    </source>
</evidence>
<keyword evidence="2" id="KW-1185">Reference proteome</keyword>
<dbReference type="Proteomes" id="UP001153334">
    <property type="component" value="Unassembled WGS sequence"/>
</dbReference>
<reference evidence="1" key="1">
    <citation type="submission" date="2022-11" db="EMBL/GenBank/DDBJ databases">
        <title>Genome Sequence of Nemania bipapillata.</title>
        <authorList>
            <person name="Buettner E."/>
        </authorList>
    </citation>
    <scope>NUCLEOTIDE SEQUENCE</scope>
    <source>
        <strain evidence="1">CP14</strain>
    </source>
</reference>
<comment type="caution">
    <text evidence="1">The sequence shown here is derived from an EMBL/GenBank/DDBJ whole genome shotgun (WGS) entry which is preliminary data.</text>
</comment>
<name>A0ACC2IX75_9PEZI</name>
<organism evidence="1 2">
    <name type="scientific">Nemania bipapillata</name>
    <dbReference type="NCBI Taxonomy" id="110536"/>
    <lineage>
        <taxon>Eukaryota</taxon>
        <taxon>Fungi</taxon>
        <taxon>Dikarya</taxon>
        <taxon>Ascomycota</taxon>
        <taxon>Pezizomycotina</taxon>
        <taxon>Sordariomycetes</taxon>
        <taxon>Xylariomycetidae</taxon>
        <taxon>Xylariales</taxon>
        <taxon>Xylariaceae</taxon>
        <taxon>Nemania</taxon>
    </lineage>
</organism>
<dbReference type="EMBL" id="JAPESX010000761">
    <property type="protein sequence ID" value="KAJ8119825.1"/>
    <property type="molecule type" value="Genomic_DNA"/>
</dbReference>
<protein>
    <submittedName>
        <fullName evidence="1">Uncharacterized protein</fullName>
    </submittedName>
</protein>
<evidence type="ECO:0000313" key="2">
    <source>
        <dbReference type="Proteomes" id="UP001153334"/>
    </source>
</evidence>
<sequence>MPLRKRDSGTATAQRIIRVAFEELERSVTPADSTNFESVTLEAVRKTALDIENQLASRQSLRNMRRLSPLFSAWKLFFLTSWGRFQGRFDSILDDLKQHGDQLDRDANAYNIVEARNMRENLQEWRQESLDRANRDEEEQNTRQLQAICTWLGANDIDQHVIFDQVSNEASKHPGTCSWILTQTTIASWLSNQITNPFVWLQGNPGCGKSVLASQLVKFLRSQGSIVISYFCTSSFASSTQYDEVLKSLLYQMIRNNSQMAAYLYGQYVGKKSASIVILEQLLQLAAIALSDELNHNQNVYVIIDGLDDLGDEKQKKLLGLMNHISRDNLRRPGSACFKILVASRATHLIKERLRKKTAVSLGDEKDKVTTAIARYSEQRLKANQYKFAELLLQDPELVDIARQIARKADGMFLWARLVLEYLTHNIFYGGQEIRDAIEILPRKLVEFYERILTQMIAKFDERSVDRLRTIFGWIAFGQRPLRRAEFRSALSYSAGIASVQDLAPSYLFDMCAPLVEEQADSSLCFIHISVKEYGA</sequence>
<gene>
    <name evidence="1" type="ORF">ONZ43_g3311</name>
</gene>